<dbReference type="Gramene" id="Zm00001eb324760_T001">
    <property type="protein sequence ID" value="Zm00001eb324760_P001"/>
    <property type="gene ID" value="Zm00001eb324760"/>
</dbReference>
<proteinExistence type="predicted"/>
<accession>A0A804QDS9</accession>
<name>A0A804QDS9_MAIZE</name>
<dbReference type="EnsemblPlants" id="Zm00001eb324760_T001">
    <property type="protein sequence ID" value="Zm00001eb324760_P001"/>
    <property type="gene ID" value="Zm00001eb324760"/>
</dbReference>
<dbReference type="InParanoid" id="A0A804QDS9"/>
<dbReference type="AlphaFoldDB" id="A0A804QDS9"/>
<reference evidence="1" key="2">
    <citation type="submission" date="2019-07" db="EMBL/GenBank/DDBJ databases">
        <authorList>
            <person name="Seetharam A."/>
            <person name="Woodhouse M."/>
            <person name="Cannon E."/>
        </authorList>
    </citation>
    <scope>NUCLEOTIDE SEQUENCE [LARGE SCALE GENOMIC DNA]</scope>
    <source>
        <strain evidence="1">cv. B73</strain>
    </source>
</reference>
<reference evidence="2" key="1">
    <citation type="submission" date="2015-12" db="EMBL/GenBank/DDBJ databases">
        <title>Update maize B73 reference genome by single molecule sequencing technologies.</title>
        <authorList>
            <consortium name="Maize Genome Sequencing Project"/>
            <person name="Ware D."/>
        </authorList>
    </citation>
    <scope>NUCLEOTIDE SEQUENCE [LARGE SCALE GENOMIC DNA]</scope>
    <source>
        <strain evidence="2">cv. B73</strain>
    </source>
</reference>
<evidence type="ECO:0000313" key="2">
    <source>
        <dbReference type="Proteomes" id="UP000007305"/>
    </source>
</evidence>
<keyword evidence="2" id="KW-1185">Reference proteome</keyword>
<evidence type="ECO:0000313" key="1">
    <source>
        <dbReference type="EnsemblPlants" id="Zm00001eb324760_P001"/>
    </source>
</evidence>
<dbReference type="Proteomes" id="UP000007305">
    <property type="component" value="Chromosome 7"/>
</dbReference>
<sequence>MNATSCRGRSCTAVAGAGRGEERSCAAAASADRGRRVALQRGRHAESRGSNFGLGWGWKSTAHQGWEEERRWPPGRAAGKVRQLMEAAATPVFCGRLHEGPGRSSNCLGLAPPDLCCGGSYVHVAKPGTEREVLSRYGLCRRLRQTELHRRLMQRAAAVQAVLLH</sequence>
<protein>
    <submittedName>
        <fullName evidence="1">Uncharacterized protein</fullName>
    </submittedName>
</protein>
<organism evidence="1 2">
    <name type="scientific">Zea mays</name>
    <name type="common">Maize</name>
    <dbReference type="NCBI Taxonomy" id="4577"/>
    <lineage>
        <taxon>Eukaryota</taxon>
        <taxon>Viridiplantae</taxon>
        <taxon>Streptophyta</taxon>
        <taxon>Embryophyta</taxon>
        <taxon>Tracheophyta</taxon>
        <taxon>Spermatophyta</taxon>
        <taxon>Magnoliopsida</taxon>
        <taxon>Liliopsida</taxon>
        <taxon>Poales</taxon>
        <taxon>Poaceae</taxon>
        <taxon>PACMAD clade</taxon>
        <taxon>Panicoideae</taxon>
        <taxon>Andropogonodae</taxon>
        <taxon>Andropogoneae</taxon>
        <taxon>Tripsacinae</taxon>
        <taxon>Zea</taxon>
    </lineage>
</organism>
<reference evidence="1" key="3">
    <citation type="submission" date="2021-05" db="UniProtKB">
        <authorList>
            <consortium name="EnsemblPlants"/>
        </authorList>
    </citation>
    <scope>IDENTIFICATION</scope>
    <source>
        <strain evidence="1">cv. B73</strain>
    </source>
</reference>